<sequence>MALGSVAVSGGMSKKAKERLMYMDGKLVWSAAMGASSGMSTTAPAEVDYIVVKPMAFAFADSRPYSQQKTARVARGGSGHVSWMQHSRYNSSIASSNYAKVTFSAEGNISIYYPADNSDDYCTVEGYHYY</sequence>
<dbReference type="EMBL" id="CABHMY010000088">
    <property type="protein sequence ID" value="VUW99135.1"/>
    <property type="molecule type" value="Genomic_DNA"/>
</dbReference>
<evidence type="ECO:0000313" key="2">
    <source>
        <dbReference type="Proteomes" id="UP000406184"/>
    </source>
</evidence>
<reference evidence="1 2" key="1">
    <citation type="submission" date="2019-07" db="EMBL/GenBank/DDBJ databases">
        <authorList>
            <person name="Hibberd C M."/>
            <person name="Gehrig L. J."/>
            <person name="Chang H.-W."/>
            <person name="Venkatesh S."/>
        </authorList>
    </citation>
    <scope>NUCLEOTIDE SEQUENCE [LARGE SCALE GENOMIC DNA]</scope>
    <source>
        <strain evidence="1">Faecalibacterium_prausnitzii_JG_BgPS064</strain>
    </source>
</reference>
<protein>
    <submittedName>
        <fullName evidence="1">Uncharacterized protein</fullName>
    </submittedName>
</protein>
<proteinExistence type="predicted"/>
<evidence type="ECO:0000313" key="1">
    <source>
        <dbReference type="EMBL" id="VUW99135.1"/>
    </source>
</evidence>
<dbReference type="RefSeq" id="WP_158398260.1">
    <property type="nucleotide sequence ID" value="NZ_CABHMY010000088.1"/>
</dbReference>
<organism evidence="1 2">
    <name type="scientific">Faecalibacterium prausnitzii</name>
    <dbReference type="NCBI Taxonomy" id="853"/>
    <lineage>
        <taxon>Bacteria</taxon>
        <taxon>Bacillati</taxon>
        <taxon>Bacillota</taxon>
        <taxon>Clostridia</taxon>
        <taxon>Eubacteriales</taxon>
        <taxon>Oscillospiraceae</taxon>
        <taxon>Faecalibacterium</taxon>
    </lineage>
</organism>
<accession>A0A564SVG9</accession>
<dbReference type="Proteomes" id="UP000406184">
    <property type="component" value="Unassembled WGS sequence"/>
</dbReference>
<keyword evidence="2" id="KW-1185">Reference proteome</keyword>
<gene>
    <name evidence="1" type="ORF">FPPS064S07_02517</name>
</gene>
<name>A0A564SVG9_9FIRM</name>
<dbReference type="AlphaFoldDB" id="A0A564SVG9"/>